<dbReference type="Proteomes" id="UP000005408">
    <property type="component" value="Unassembled WGS sequence"/>
</dbReference>
<protein>
    <submittedName>
        <fullName evidence="2">Uncharacterized protein</fullName>
    </submittedName>
</protein>
<feature type="region of interest" description="Disordered" evidence="1">
    <location>
        <begin position="543"/>
        <end position="595"/>
    </location>
</feature>
<keyword evidence="3" id="KW-1185">Reference proteome</keyword>
<dbReference type="AlphaFoldDB" id="A0A8W8L8I1"/>
<dbReference type="EnsemblMetazoa" id="G26410.1">
    <property type="protein sequence ID" value="G26410.1:cds"/>
    <property type="gene ID" value="G26410"/>
</dbReference>
<evidence type="ECO:0000313" key="3">
    <source>
        <dbReference type="Proteomes" id="UP000005408"/>
    </source>
</evidence>
<proteinExistence type="predicted"/>
<dbReference type="OrthoDB" id="6157753at2759"/>
<evidence type="ECO:0000256" key="1">
    <source>
        <dbReference type="SAM" id="MobiDB-lite"/>
    </source>
</evidence>
<evidence type="ECO:0000313" key="2">
    <source>
        <dbReference type="EnsemblMetazoa" id="G26410.1:cds"/>
    </source>
</evidence>
<accession>A0A8W8L8I1</accession>
<feature type="compositionally biased region" description="Acidic residues" evidence="1">
    <location>
        <begin position="571"/>
        <end position="581"/>
    </location>
</feature>
<organism evidence="2 3">
    <name type="scientific">Magallana gigas</name>
    <name type="common">Pacific oyster</name>
    <name type="synonym">Crassostrea gigas</name>
    <dbReference type="NCBI Taxonomy" id="29159"/>
    <lineage>
        <taxon>Eukaryota</taxon>
        <taxon>Metazoa</taxon>
        <taxon>Spiralia</taxon>
        <taxon>Lophotrochozoa</taxon>
        <taxon>Mollusca</taxon>
        <taxon>Bivalvia</taxon>
        <taxon>Autobranchia</taxon>
        <taxon>Pteriomorphia</taxon>
        <taxon>Ostreida</taxon>
        <taxon>Ostreoidea</taxon>
        <taxon>Ostreidae</taxon>
        <taxon>Magallana</taxon>
    </lineage>
</organism>
<feature type="compositionally biased region" description="Low complexity" evidence="1">
    <location>
        <begin position="582"/>
        <end position="592"/>
    </location>
</feature>
<sequence>MEISAGNTEPRYPEALPSASVMVDGYLWGGGCLTNNAKGHANPFQNPCQMSFPSERRHHDASSEDFNDRITYARKEQKATSHLKEYNTQYNGLTIIPWEDFALSPTQINDLFHLEKTGFITYDPEEVNVFFHATRMNKPQLGEISENGGAWILTVENAHQLETIRLCLTERISVFGLTMIRNGTRLKNKQRAPCLLMVDPTDGTIGEQINAQIMRCSKIMEAQGKFCLEISFNGSVERWCRKITEEKCKSIGARLLITNGDEPETFGTLENILCCVACFPIWAIQTAIIKMHRKIAYEDILMEFSAEEVLLHGSVGGVQNQRRHLFREMPYSTVFYTKSNQNHTEDLGYKYVCLKKYDKNTSFSFTEKTHEKEQYETTSIYRCFEDKRTSLSHTTVSNSKSDEMILIDNNRANEYSTTPSNIAGQNHKNDTKDDLAVQRYEPLTQQPTLIKEKAKINEHPCNEDVTEIESIAKLNTVQQKMSADEISQSEFDMSPASSFYQDQNTKTNEQIEIPIRKNLCNDDLEMKTDDENPIYFENSKMKCSSMSGDGTDVSSTAEQRNNEADMTISDLESDSLSDYETETSISTTSASSKQPFRHNMRLRKVTRYDSKRKYLSPHRPKLNIK</sequence>
<feature type="compositionally biased region" description="Polar residues" evidence="1">
    <location>
        <begin position="543"/>
        <end position="559"/>
    </location>
</feature>
<name>A0A8W8L8I1_MAGGI</name>
<feature type="compositionally biased region" description="Basic and acidic residues" evidence="1">
    <location>
        <begin position="54"/>
        <end position="67"/>
    </location>
</feature>
<reference evidence="2" key="1">
    <citation type="submission" date="2022-08" db="UniProtKB">
        <authorList>
            <consortium name="EnsemblMetazoa"/>
        </authorList>
    </citation>
    <scope>IDENTIFICATION</scope>
    <source>
        <strain evidence="2">05x7-T-G4-1.051#20</strain>
    </source>
</reference>
<feature type="region of interest" description="Disordered" evidence="1">
    <location>
        <begin position="44"/>
        <end position="67"/>
    </location>
</feature>